<keyword evidence="2" id="KW-1185">Reference proteome</keyword>
<organism evidence="1 2">
    <name type="scientific">Symbiodinium pilosum</name>
    <name type="common">Dinoflagellate</name>
    <dbReference type="NCBI Taxonomy" id="2952"/>
    <lineage>
        <taxon>Eukaryota</taxon>
        <taxon>Sar</taxon>
        <taxon>Alveolata</taxon>
        <taxon>Dinophyceae</taxon>
        <taxon>Suessiales</taxon>
        <taxon>Symbiodiniaceae</taxon>
        <taxon>Symbiodinium</taxon>
    </lineage>
</organism>
<evidence type="ECO:0000313" key="2">
    <source>
        <dbReference type="Proteomes" id="UP000649617"/>
    </source>
</evidence>
<evidence type="ECO:0000313" key="1">
    <source>
        <dbReference type="EMBL" id="CAE7605247.1"/>
    </source>
</evidence>
<reference evidence="1" key="1">
    <citation type="submission" date="2021-02" db="EMBL/GenBank/DDBJ databases">
        <authorList>
            <person name="Dougan E. K."/>
            <person name="Rhodes N."/>
            <person name="Thang M."/>
            <person name="Chan C."/>
        </authorList>
    </citation>
    <scope>NUCLEOTIDE SEQUENCE</scope>
</reference>
<sequence length="352" mass="37704">ALELMRLCKAFTEGAGLPEAKGDFRTLPETAWSSHCSRDTVHQAFKPAADPRGDFRYLPQSAWAHIYKGFEDHPRPNFTIAIESLPRAAWEKIHHAFKGEDCDTSCVANTFGCLASNACEGSHQVKAGTADAGLVASHPMGGIGLGFMVLAEPDRQWQRALTAMPQGPACIVEHSLQRDGANDFRSLPGHAWAKIHAAFPAKSPEADLCMLPGAAVTETPNLPKVWTMNASDGRSGQSPLQGGPFLSGTGLGFVVLAVPSQHMRGIKLWASICLPPAPRHANNGDFRTLPSASWQKLYADFPGPSSTAAANGTGHTELGAAPTADDGMPLCFMALRKAVRKAVCCRRRLWST</sequence>
<protein>
    <submittedName>
        <fullName evidence="1">Uncharacterized protein</fullName>
    </submittedName>
</protein>
<feature type="non-terminal residue" evidence="1">
    <location>
        <position position="1"/>
    </location>
</feature>
<accession>A0A812V297</accession>
<dbReference type="EMBL" id="CAJNIZ010040621">
    <property type="protein sequence ID" value="CAE7605247.1"/>
    <property type="molecule type" value="Genomic_DNA"/>
</dbReference>
<dbReference type="Proteomes" id="UP000649617">
    <property type="component" value="Unassembled WGS sequence"/>
</dbReference>
<comment type="caution">
    <text evidence="1">The sequence shown here is derived from an EMBL/GenBank/DDBJ whole genome shotgun (WGS) entry which is preliminary data.</text>
</comment>
<dbReference type="OrthoDB" id="10475469at2759"/>
<name>A0A812V297_SYMPI</name>
<gene>
    <name evidence="1" type="ORF">SPIL2461_LOCUS16019</name>
</gene>
<dbReference type="AlphaFoldDB" id="A0A812V297"/>
<proteinExistence type="predicted"/>